<evidence type="ECO:0000313" key="3">
    <source>
        <dbReference type="Proteomes" id="UP001056500"/>
    </source>
</evidence>
<protein>
    <recommendedName>
        <fullName evidence="4">Cytosolic protein</fullName>
    </recommendedName>
</protein>
<evidence type="ECO:0008006" key="4">
    <source>
        <dbReference type="Google" id="ProtNLM"/>
    </source>
</evidence>
<name>A0ABY4WHD1_9BACL</name>
<dbReference type="RefSeq" id="WP_251871855.1">
    <property type="nucleotide sequence ID" value="NZ_CP098755.1"/>
</dbReference>
<gene>
    <name evidence="2" type="ORF">NDK47_21855</name>
</gene>
<reference evidence="2" key="1">
    <citation type="submission" date="2022-06" db="EMBL/GenBank/DDBJ databases">
        <title>Genome sequencing of Brevibacillus sp. BB3-R1.</title>
        <authorList>
            <person name="Heo J."/>
            <person name="Lee D."/>
            <person name="Won M."/>
            <person name="Han B.-H."/>
            <person name="Hong S.-B."/>
            <person name="Kwon S.-W."/>
        </authorList>
    </citation>
    <scope>NUCLEOTIDE SEQUENCE</scope>
    <source>
        <strain evidence="2">BB3-R1</strain>
    </source>
</reference>
<proteinExistence type="predicted"/>
<evidence type="ECO:0000313" key="2">
    <source>
        <dbReference type="EMBL" id="USG64744.1"/>
    </source>
</evidence>
<keyword evidence="3" id="KW-1185">Reference proteome</keyword>
<dbReference type="Proteomes" id="UP001056500">
    <property type="component" value="Chromosome"/>
</dbReference>
<feature type="region of interest" description="Disordered" evidence="1">
    <location>
        <begin position="55"/>
        <end position="74"/>
    </location>
</feature>
<evidence type="ECO:0000256" key="1">
    <source>
        <dbReference type="SAM" id="MobiDB-lite"/>
    </source>
</evidence>
<dbReference type="EMBL" id="CP098755">
    <property type="protein sequence ID" value="USG64744.1"/>
    <property type="molecule type" value="Genomic_DNA"/>
</dbReference>
<organism evidence="2 3">
    <name type="scientific">Brevibacillus ruminantium</name>
    <dbReference type="NCBI Taxonomy" id="2950604"/>
    <lineage>
        <taxon>Bacteria</taxon>
        <taxon>Bacillati</taxon>
        <taxon>Bacillota</taxon>
        <taxon>Bacilli</taxon>
        <taxon>Bacillales</taxon>
        <taxon>Paenibacillaceae</taxon>
        <taxon>Brevibacillus</taxon>
    </lineage>
</organism>
<sequence>MYIGRDFPQLTMISLDEWDLNELLFYHHAMSQLAAYLNAEGASLHAKMIQELESRGPIGDDSGGWDHSSTPIYD</sequence>
<accession>A0ABY4WHD1</accession>